<dbReference type="EMBL" id="KL142370">
    <property type="protein sequence ID" value="KDR82049.1"/>
    <property type="molecule type" value="Genomic_DNA"/>
</dbReference>
<feature type="compositionally biased region" description="Acidic residues" evidence="1">
    <location>
        <begin position="85"/>
        <end position="95"/>
    </location>
</feature>
<feature type="region of interest" description="Disordered" evidence="1">
    <location>
        <begin position="1"/>
        <end position="100"/>
    </location>
</feature>
<dbReference type="CDD" id="cd22851">
    <property type="entry name" value="SMN_N"/>
    <property type="match status" value="1"/>
</dbReference>
<keyword evidence="4" id="KW-1185">Reference proteome</keyword>
<evidence type="ECO:0000259" key="2">
    <source>
        <dbReference type="Pfam" id="PF20636"/>
    </source>
</evidence>
<name>A0A067TQ69_GALM3</name>
<dbReference type="HOGENOM" id="CLU_081907_0_0_1"/>
<feature type="compositionally biased region" description="Polar residues" evidence="1">
    <location>
        <begin position="64"/>
        <end position="78"/>
    </location>
</feature>
<feature type="domain" description="Survival Motor Neuron Gemin2-binding" evidence="2">
    <location>
        <begin position="101"/>
        <end position="125"/>
    </location>
</feature>
<dbReference type="Proteomes" id="UP000027222">
    <property type="component" value="Unassembled WGS sequence"/>
</dbReference>
<evidence type="ECO:0000256" key="1">
    <source>
        <dbReference type="SAM" id="MobiDB-lite"/>
    </source>
</evidence>
<feature type="compositionally biased region" description="Low complexity" evidence="1">
    <location>
        <begin position="42"/>
        <end position="55"/>
    </location>
</feature>
<dbReference type="Pfam" id="PF20636">
    <property type="entry name" value="SMN_G2-BD"/>
    <property type="match status" value="1"/>
</dbReference>
<feature type="region of interest" description="Disordered" evidence="1">
    <location>
        <begin position="147"/>
        <end position="166"/>
    </location>
</feature>
<gene>
    <name evidence="3" type="ORF">GALMADRAFT_135425</name>
</gene>
<sequence length="296" mass="32931">MSKRPVVSYDDLHPPYGQGDLNKRTYGHSSPAGEPPPKKLKNSSWSNNPSTTSKSQDVLLPDQPINTSLVSSKAQQQENAHHDDMGDENDFEEESRELTHEEIWDDSALLHAWEAAVEEYEAHHGSETSWKQGPVKKSPLWYNIPVDPSKRSTNESSSNFKDPIPAGPDTAVNEVAEPNSKPIDFNTFVPDYDPSLGPSITPEALPNANHLPGTTAGTLVSQDEAFQRAMSAVYWGGYWTAMYQCQRQLPQSQNRSTSDSPAAAGHLDHDVECEEVLAEREDRIEDDEDDFISTQR</sequence>
<evidence type="ECO:0000313" key="3">
    <source>
        <dbReference type="EMBL" id="KDR82049.1"/>
    </source>
</evidence>
<proteinExistence type="predicted"/>
<dbReference type="OrthoDB" id="197400at2759"/>
<dbReference type="InterPro" id="IPR049481">
    <property type="entry name" value="SMN_G2-BD"/>
</dbReference>
<protein>
    <recommendedName>
        <fullName evidence="2">Survival Motor Neuron Gemin2-binding domain-containing protein</fullName>
    </recommendedName>
</protein>
<dbReference type="STRING" id="685588.A0A067TQ69"/>
<evidence type="ECO:0000313" key="4">
    <source>
        <dbReference type="Proteomes" id="UP000027222"/>
    </source>
</evidence>
<organism evidence="3 4">
    <name type="scientific">Galerina marginata (strain CBS 339.88)</name>
    <dbReference type="NCBI Taxonomy" id="685588"/>
    <lineage>
        <taxon>Eukaryota</taxon>
        <taxon>Fungi</taxon>
        <taxon>Dikarya</taxon>
        <taxon>Basidiomycota</taxon>
        <taxon>Agaricomycotina</taxon>
        <taxon>Agaricomycetes</taxon>
        <taxon>Agaricomycetidae</taxon>
        <taxon>Agaricales</taxon>
        <taxon>Agaricineae</taxon>
        <taxon>Strophariaceae</taxon>
        <taxon>Galerina</taxon>
    </lineage>
</organism>
<dbReference type="AlphaFoldDB" id="A0A067TQ69"/>
<reference evidence="4" key="1">
    <citation type="journal article" date="2014" name="Proc. Natl. Acad. Sci. U.S.A.">
        <title>Extensive sampling of basidiomycete genomes demonstrates inadequacy of the white-rot/brown-rot paradigm for wood decay fungi.</title>
        <authorList>
            <person name="Riley R."/>
            <person name="Salamov A.A."/>
            <person name="Brown D.W."/>
            <person name="Nagy L.G."/>
            <person name="Floudas D."/>
            <person name="Held B.W."/>
            <person name="Levasseur A."/>
            <person name="Lombard V."/>
            <person name="Morin E."/>
            <person name="Otillar R."/>
            <person name="Lindquist E.A."/>
            <person name="Sun H."/>
            <person name="LaButti K.M."/>
            <person name="Schmutz J."/>
            <person name="Jabbour D."/>
            <person name="Luo H."/>
            <person name="Baker S.E."/>
            <person name="Pisabarro A.G."/>
            <person name="Walton J.D."/>
            <person name="Blanchette R.A."/>
            <person name="Henrissat B."/>
            <person name="Martin F."/>
            <person name="Cullen D."/>
            <person name="Hibbett D.S."/>
            <person name="Grigoriev I.V."/>
        </authorList>
    </citation>
    <scope>NUCLEOTIDE SEQUENCE [LARGE SCALE GENOMIC DNA]</scope>
    <source>
        <strain evidence="4">CBS 339.88</strain>
    </source>
</reference>
<accession>A0A067TQ69</accession>